<keyword evidence="1" id="KW-0695">RNA-directed DNA polymerase</keyword>
<keyword evidence="2" id="KW-1185">Reference proteome</keyword>
<dbReference type="GO" id="GO:0003964">
    <property type="term" value="F:RNA-directed DNA polymerase activity"/>
    <property type="evidence" value="ECO:0007669"/>
    <property type="project" value="UniProtKB-KW"/>
</dbReference>
<dbReference type="AlphaFoldDB" id="A0A5B6WTS0"/>
<dbReference type="EMBL" id="SMMG02000002">
    <property type="protein sequence ID" value="KAA3485309.1"/>
    <property type="molecule type" value="Genomic_DNA"/>
</dbReference>
<evidence type="ECO:0000313" key="1">
    <source>
        <dbReference type="EMBL" id="KAA3485309.1"/>
    </source>
</evidence>
<dbReference type="OrthoDB" id="7697409at2759"/>
<keyword evidence="1" id="KW-0808">Transferase</keyword>
<proteinExistence type="predicted"/>
<name>A0A5B6WTS0_9ROSI</name>
<evidence type="ECO:0000313" key="2">
    <source>
        <dbReference type="Proteomes" id="UP000325315"/>
    </source>
</evidence>
<gene>
    <name evidence="1" type="ORF">EPI10_007311</name>
</gene>
<organism evidence="1 2">
    <name type="scientific">Gossypium australe</name>
    <dbReference type="NCBI Taxonomy" id="47621"/>
    <lineage>
        <taxon>Eukaryota</taxon>
        <taxon>Viridiplantae</taxon>
        <taxon>Streptophyta</taxon>
        <taxon>Embryophyta</taxon>
        <taxon>Tracheophyta</taxon>
        <taxon>Spermatophyta</taxon>
        <taxon>Magnoliopsida</taxon>
        <taxon>eudicotyledons</taxon>
        <taxon>Gunneridae</taxon>
        <taxon>Pentapetalae</taxon>
        <taxon>rosids</taxon>
        <taxon>malvids</taxon>
        <taxon>Malvales</taxon>
        <taxon>Malvaceae</taxon>
        <taxon>Malvoideae</taxon>
        <taxon>Gossypium</taxon>
    </lineage>
</organism>
<keyword evidence="1" id="KW-0548">Nucleotidyltransferase</keyword>
<accession>A0A5B6WTS0</accession>
<reference evidence="2" key="1">
    <citation type="journal article" date="2019" name="Plant Biotechnol. J.">
        <title>Genome sequencing of the Australian wild diploid species Gossypium australe highlights disease resistance and delayed gland morphogenesis.</title>
        <authorList>
            <person name="Cai Y."/>
            <person name="Cai X."/>
            <person name="Wang Q."/>
            <person name="Wang P."/>
            <person name="Zhang Y."/>
            <person name="Cai C."/>
            <person name="Xu Y."/>
            <person name="Wang K."/>
            <person name="Zhou Z."/>
            <person name="Wang C."/>
            <person name="Geng S."/>
            <person name="Li B."/>
            <person name="Dong Q."/>
            <person name="Hou Y."/>
            <person name="Wang H."/>
            <person name="Ai P."/>
            <person name="Liu Z."/>
            <person name="Yi F."/>
            <person name="Sun M."/>
            <person name="An G."/>
            <person name="Cheng J."/>
            <person name="Zhang Y."/>
            <person name="Shi Q."/>
            <person name="Xie Y."/>
            <person name="Shi X."/>
            <person name="Chang Y."/>
            <person name="Huang F."/>
            <person name="Chen Y."/>
            <person name="Hong S."/>
            <person name="Mi L."/>
            <person name="Sun Q."/>
            <person name="Zhang L."/>
            <person name="Zhou B."/>
            <person name="Peng R."/>
            <person name="Zhang X."/>
            <person name="Liu F."/>
        </authorList>
    </citation>
    <scope>NUCLEOTIDE SEQUENCE [LARGE SCALE GENOMIC DNA]</scope>
    <source>
        <strain evidence="2">cv. PA1801</strain>
    </source>
</reference>
<protein>
    <submittedName>
        <fullName evidence="1">RNA-directed DNA polymerase</fullName>
    </submittedName>
</protein>
<sequence length="125" mass="14497">MGPISPQEGFRQGDHLSPYLFILCTEGLSYLFWKAKINGTLHGSWNLRYANLPMLGKQLSRFLLNSDSLQLVARGYRWRLGDGMTISVFHDPWLNEGLIFYDETMPLEWIESIVARKLFDKVRMA</sequence>
<comment type="caution">
    <text evidence="1">The sequence shown here is derived from an EMBL/GenBank/DDBJ whole genome shotgun (WGS) entry which is preliminary data.</text>
</comment>
<dbReference type="Proteomes" id="UP000325315">
    <property type="component" value="Unassembled WGS sequence"/>
</dbReference>